<dbReference type="EMBL" id="BSDI01000058">
    <property type="protein sequence ID" value="GLI02303.1"/>
    <property type="molecule type" value="Genomic_DNA"/>
</dbReference>
<feature type="signal peptide" evidence="2">
    <location>
        <begin position="1"/>
        <end position="29"/>
    </location>
</feature>
<gene>
    <name evidence="3" type="ORF">Pa4123_75810</name>
</gene>
<feature type="chain" id="PRO_5046929158" description="CopC domain-containing protein" evidence="2">
    <location>
        <begin position="30"/>
        <end position="178"/>
    </location>
</feature>
<reference evidence="3" key="1">
    <citation type="submission" date="2022-12" db="EMBL/GenBank/DDBJ databases">
        <title>New Phytohabitans aurantiacus sp. RD004123 nov., an actinomycete isolated from soil.</title>
        <authorList>
            <person name="Triningsih D.W."/>
            <person name="Harunari E."/>
            <person name="Igarashi Y."/>
        </authorList>
    </citation>
    <scope>NUCLEOTIDE SEQUENCE</scope>
    <source>
        <strain evidence="3">RD004123</strain>
    </source>
</reference>
<evidence type="ECO:0000256" key="2">
    <source>
        <dbReference type="SAM" id="SignalP"/>
    </source>
</evidence>
<keyword evidence="1" id="KW-1133">Transmembrane helix</keyword>
<evidence type="ECO:0000313" key="3">
    <source>
        <dbReference type="EMBL" id="GLI02303.1"/>
    </source>
</evidence>
<keyword evidence="1" id="KW-0812">Transmembrane</keyword>
<feature type="transmembrane region" description="Helical" evidence="1">
    <location>
        <begin position="153"/>
        <end position="173"/>
    </location>
</feature>
<sequence>MGDYVRLSRVLGFAAVLAAVLGFPGTAAAHATVALTVNTDGRGSVSVDVAWSDGHPVTEPMAATMIATPVTATGAAGVGPVALTRLPGQPTVVYSGTLAAGEWRVTVDTALPGVGHCEAVVRVDPAGTPASTPCGVTASPTAQAAGSSTNVPLVVAGAAAACVAVALLAFLYVRRRSP</sequence>
<evidence type="ECO:0008006" key="5">
    <source>
        <dbReference type="Google" id="ProtNLM"/>
    </source>
</evidence>
<evidence type="ECO:0000256" key="1">
    <source>
        <dbReference type="SAM" id="Phobius"/>
    </source>
</evidence>
<keyword evidence="1" id="KW-0472">Membrane</keyword>
<dbReference type="Proteomes" id="UP001144280">
    <property type="component" value="Unassembled WGS sequence"/>
</dbReference>
<keyword evidence="4" id="KW-1185">Reference proteome</keyword>
<dbReference type="RefSeq" id="WP_281903795.1">
    <property type="nucleotide sequence ID" value="NZ_BSDI01000058.1"/>
</dbReference>
<accession>A0ABQ5R6U9</accession>
<evidence type="ECO:0000313" key="4">
    <source>
        <dbReference type="Proteomes" id="UP001144280"/>
    </source>
</evidence>
<comment type="caution">
    <text evidence="3">The sequence shown here is derived from an EMBL/GenBank/DDBJ whole genome shotgun (WGS) entry which is preliminary data.</text>
</comment>
<proteinExistence type="predicted"/>
<organism evidence="3 4">
    <name type="scientific">Phytohabitans aurantiacus</name>
    <dbReference type="NCBI Taxonomy" id="3016789"/>
    <lineage>
        <taxon>Bacteria</taxon>
        <taxon>Bacillati</taxon>
        <taxon>Actinomycetota</taxon>
        <taxon>Actinomycetes</taxon>
        <taxon>Micromonosporales</taxon>
        <taxon>Micromonosporaceae</taxon>
    </lineage>
</organism>
<protein>
    <recommendedName>
        <fullName evidence="5">CopC domain-containing protein</fullName>
    </recommendedName>
</protein>
<keyword evidence="2" id="KW-0732">Signal</keyword>
<name>A0ABQ5R6U9_9ACTN</name>